<dbReference type="RefSeq" id="XP_006814535.1">
    <property type="nucleotide sequence ID" value="XM_006814472.1"/>
</dbReference>
<organism evidence="7 8">
    <name type="scientific">Saccoglossus kowalevskii</name>
    <name type="common">Acorn worm</name>
    <dbReference type="NCBI Taxonomy" id="10224"/>
    <lineage>
        <taxon>Eukaryota</taxon>
        <taxon>Metazoa</taxon>
        <taxon>Hemichordata</taxon>
        <taxon>Enteropneusta</taxon>
        <taxon>Harrimaniidae</taxon>
        <taxon>Saccoglossus</taxon>
    </lineage>
</organism>
<evidence type="ECO:0000256" key="1">
    <source>
        <dbReference type="ARBA" id="ARBA00004370"/>
    </source>
</evidence>
<dbReference type="SMART" id="SM00112">
    <property type="entry name" value="CA"/>
    <property type="match status" value="1"/>
</dbReference>
<keyword evidence="4" id="KW-0472">Membrane</keyword>
<feature type="domain" description="Cadherin" evidence="6">
    <location>
        <begin position="3"/>
        <end position="103"/>
    </location>
</feature>
<dbReference type="PANTHER" id="PTHR24027:SF438">
    <property type="entry name" value="CADHERIN 23"/>
    <property type="match status" value="1"/>
</dbReference>
<name>A0ABM0M3E4_SACKO</name>
<dbReference type="SUPFAM" id="SSF49313">
    <property type="entry name" value="Cadherin-like"/>
    <property type="match status" value="1"/>
</dbReference>
<dbReference type="InterPro" id="IPR002126">
    <property type="entry name" value="Cadherin-like_dom"/>
</dbReference>
<dbReference type="GeneID" id="102802416"/>
<evidence type="ECO:0000256" key="2">
    <source>
        <dbReference type="ARBA" id="ARBA00022737"/>
    </source>
</evidence>
<dbReference type="InterPro" id="IPR015919">
    <property type="entry name" value="Cadherin-like_sf"/>
</dbReference>
<proteinExistence type="predicted"/>
<protein>
    <submittedName>
        <fullName evidence="8">Cadherin-related tumor suppressor-like</fullName>
    </submittedName>
</protein>
<dbReference type="CDD" id="cd11304">
    <property type="entry name" value="Cadherin_repeat"/>
    <property type="match status" value="1"/>
</dbReference>
<keyword evidence="7" id="KW-1185">Reference proteome</keyword>
<dbReference type="InterPro" id="IPR039808">
    <property type="entry name" value="Cadherin"/>
</dbReference>
<gene>
    <name evidence="8" type="primary">LOC102802416</name>
</gene>
<evidence type="ECO:0000313" key="8">
    <source>
        <dbReference type="RefSeq" id="XP_006814535.1"/>
    </source>
</evidence>
<evidence type="ECO:0000256" key="3">
    <source>
        <dbReference type="ARBA" id="ARBA00022837"/>
    </source>
</evidence>
<reference evidence="8" key="1">
    <citation type="submission" date="2025-08" db="UniProtKB">
        <authorList>
            <consortium name="RefSeq"/>
        </authorList>
    </citation>
    <scope>IDENTIFICATION</scope>
    <source>
        <tissue evidence="8">Testes</tissue>
    </source>
</reference>
<evidence type="ECO:0000256" key="5">
    <source>
        <dbReference type="PROSITE-ProRule" id="PRU00043"/>
    </source>
</evidence>
<keyword evidence="3 5" id="KW-0106">Calcium</keyword>
<evidence type="ECO:0000313" key="7">
    <source>
        <dbReference type="Proteomes" id="UP000694865"/>
    </source>
</evidence>
<evidence type="ECO:0000259" key="6">
    <source>
        <dbReference type="PROSITE" id="PS50268"/>
    </source>
</evidence>
<dbReference type="Proteomes" id="UP000694865">
    <property type="component" value="Unplaced"/>
</dbReference>
<evidence type="ECO:0000256" key="4">
    <source>
        <dbReference type="ARBA" id="ARBA00023136"/>
    </source>
</evidence>
<comment type="subcellular location">
    <subcellularLocation>
        <location evidence="1">Membrane</location>
    </subcellularLocation>
</comment>
<sequence>MEVFAIDGDRGVPRQIYYEIVSEDNETDSFWVDTVPDDGGNNIGIIYTSVGLDREAEGLVNGLMTLNLSAIEEDSGDDPIHEITTFTQVTITVLDENDEAPYFDQLSYSGSIQENSQNELVVNDITMIVIDP</sequence>
<dbReference type="Gene3D" id="2.60.40.60">
    <property type="entry name" value="Cadherins"/>
    <property type="match status" value="1"/>
</dbReference>
<keyword evidence="2" id="KW-0677">Repeat</keyword>
<dbReference type="PANTHER" id="PTHR24027">
    <property type="entry name" value="CADHERIN-23"/>
    <property type="match status" value="1"/>
</dbReference>
<dbReference type="PROSITE" id="PS50268">
    <property type="entry name" value="CADHERIN_2"/>
    <property type="match status" value="1"/>
</dbReference>
<accession>A0ABM0M3E4</accession>